<dbReference type="FunFam" id="3.40.630.10:FF:000035">
    <property type="entry name" value="Probable aminopeptidase NPEPL1"/>
    <property type="match status" value="1"/>
</dbReference>
<proteinExistence type="inferred from homology"/>
<dbReference type="InterPro" id="IPR029066">
    <property type="entry name" value="PLP-binding_barrel"/>
</dbReference>
<dbReference type="FunFam" id="3.20.20.10:FF:000005">
    <property type="entry name" value="Ornithine decarboxylase"/>
    <property type="match status" value="1"/>
</dbReference>
<dbReference type="GO" id="GO:0005737">
    <property type="term" value="C:cytoplasm"/>
    <property type="evidence" value="ECO:0007669"/>
    <property type="project" value="InterPro"/>
</dbReference>
<keyword evidence="5" id="KW-0645">Protease</keyword>
<dbReference type="PANTHER" id="PTHR11482:SF6">
    <property type="entry name" value="ORNITHINE DECARBOXYLASE 1-RELATED"/>
    <property type="match status" value="1"/>
</dbReference>
<evidence type="ECO:0000256" key="1">
    <source>
        <dbReference type="ARBA" id="ARBA00001933"/>
    </source>
</evidence>
<dbReference type="InterPro" id="IPR000183">
    <property type="entry name" value="Orn/DAP/Arg_de-COase"/>
</dbReference>
<dbReference type="Proteomes" id="UP000719412">
    <property type="component" value="Unassembled WGS sequence"/>
</dbReference>
<comment type="function">
    <text evidence="12">Catalyzes the first and rate-limiting step of polyamine biosynthesis that converts ornithine into putrescine, which is the precursor for the polyamines, spermidine and spermine. Polyamines are essential for cell proliferation and are implicated in cellular processes, ranging from DNA replication to apoptosis.</text>
</comment>
<dbReference type="Pfam" id="PF00883">
    <property type="entry name" value="Peptidase_M17"/>
    <property type="match status" value="1"/>
</dbReference>
<dbReference type="GO" id="GO:0070006">
    <property type="term" value="F:metalloaminopeptidase activity"/>
    <property type="evidence" value="ECO:0007669"/>
    <property type="project" value="InterPro"/>
</dbReference>
<evidence type="ECO:0000256" key="16">
    <source>
        <dbReference type="RuleBase" id="RU003737"/>
    </source>
</evidence>
<keyword evidence="7 15" id="KW-0663">Pyridoxal phosphate</keyword>
<dbReference type="EC" id="4.1.1.17" evidence="11"/>
<organism evidence="18 19">
    <name type="scientific">Tenebrio molitor</name>
    <name type="common">Yellow mealworm beetle</name>
    <dbReference type="NCBI Taxonomy" id="7067"/>
    <lineage>
        <taxon>Eukaryota</taxon>
        <taxon>Metazoa</taxon>
        <taxon>Ecdysozoa</taxon>
        <taxon>Arthropoda</taxon>
        <taxon>Hexapoda</taxon>
        <taxon>Insecta</taxon>
        <taxon>Pterygota</taxon>
        <taxon>Neoptera</taxon>
        <taxon>Endopterygota</taxon>
        <taxon>Coleoptera</taxon>
        <taxon>Polyphaga</taxon>
        <taxon>Cucujiformia</taxon>
        <taxon>Tenebrionidae</taxon>
        <taxon>Tenebrio</taxon>
    </lineage>
</organism>
<evidence type="ECO:0000256" key="13">
    <source>
        <dbReference type="ARBA" id="ARBA00046672"/>
    </source>
</evidence>
<evidence type="ECO:0000256" key="2">
    <source>
        <dbReference type="ARBA" id="ARBA00008872"/>
    </source>
</evidence>
<evidence type="ECO:0000256" key="12">
    <source>
        <dbReference type="ARBA" id="ARBA00037173"/>
    </source>
</evidence>
<evidence type="ECO:0000256" key="8">
    <source>
        <dbReference type="ARBA" id="ARBA00023115"/>
    </source>
</evidence>
<feature type="domain" description="Cytosol aminopeptidase" evidence="17">
    <location>
        <begin position="791"/>
        <end position="798"/>
    </location>
</feature>
<evidence type="ECO:0000313" key="18">
    <source>
        <dbReference type="EMBL" id="KAH0810033.1"/>
    </source>
</evidence>
<comment type="caution">
    <text evidence="18">The sequence shown here is derived from an EMBL/GenBank/DDBJ whole genome shotgun (WGS) entry which is preliminary data.</text>
</comment>
<evidence type="ECO:0000256" key="6">
    <source>
        <dbReference type="ARBA" id="ARBA00022801"/>
    </source>
</evidence>
<sequence>MRINNSNDRVHVLDAHANVWTVITDIADSGVQEEAFYVCDLGDIVRKHETWKAFLPRVQPYYAVKCNDSLAVLEVLAALGTGFDCASKGEINKILDLGVSPNRVIFANPAKPSSHIRHAAATGVSTMTFDNETELHKVKSLYPDAKMVIRIRCDATDAQCPLGMKFGCDPISDAPRLLRLARTLDIDVVGVSFHVGSGCREPLVFNRAIASAKNVFDYGFTLGYNFELLDIGGGFPGDHGSSISEIARVINSALEDYFPDAAVQVIAEPGRFYVSSAYTLACSIHSFRDVISNDETTKHRMYYINDGVYGSFNCILYDHQHVVPQPLHELAGSKYYSSSIWGPTCDGLDQVVEDVLLPEMRIGDWIVFENMGAYTLPVASAFNGFPIAQVHVAAEENIWDLFKDILPLTEEHLIMGNVSPNLKMDLDISRDESSIIQHLPIRMQVPKSDSIVEEHVLDGLTKTDPHQSPVVIIGQVKHLTQLKFQDIRNKLEPRVTEDVFKVAVSSLHPSPTDSCSLYLNLATIAALPVKCSRHNTPSRAHAVTRLVQSCTVGVDESIVIICERSDVYASGCAVARAFPVYSRKTGSSNENTTVSVEFVIVPSNSESGDEATELTPEELKVLDDAATGIRLAARIVDTPCNEMNVDNFLQEIRNIGDALKIEPTVIRGEELAEKGFGGIYGVGKAATVPPALAVLSYTPPGAHSTVAWVGKGIVYDTGGLSIKGKTAMPGMKRDCGGAAGILGAFYTAVKANFTQNLHAVFCLAENAVGPNSTKPDDIHTLYSGRTVEINNTDAEGRLVLSDGVAYAQKDLKANIILDMATLTGAQGVATGKYHAALLTNSEDWESIVVEAGLVSGDLVFPIPYCPELHFSEFSSAVADMKNSVADRSNAQSSCAGLFIAAHLGFDYPGIWMHVDMATPVHCGERATGYGVALLTTLFGKFCNQTLLKSIAPDLDVKNESVAKKLRKK</sequence>
<comment type="catalytic activity">
    <reaction evidence="14">
        <text>L-ornithine + H(+) = putrescine + CO2</text>
        <dbReference type="Rhea" id="RHEA:22964"/>
        <dbReference type="ChEBI" id="CHEBI:15378"/>
        <dbReference type="ChEBI" id="CHEBI:16526"/>
        <dbReference type="ChEBI" id="CHEBI:46911"/>
        <dbReference type="ChEBI" id="CHEBI:326268"/>
        <dbReference type="EC" id="4.1.1.17"/>
    </reaction>
</comment>
<dbReference type="InterPro" id="IPR041417">
    <property type="entry name" value="NPEPL1_N"/>
</dbReference>
<evidence type="ECO:0000256" key="3">
    <source>
        <dbReference type="ARBA" id="ARBA00009528"/>
    </source>
</evidence>
<evidence type="ECO:0000256" key="14">
    <source>
        <dbReference type="ARBA" id="ARBA00049127"/>
    </source>
</evidence>
<dbReference type="InterPro" id="IPR000819">
    <property type="entry name" value="Peptidase_M17_C"/>
</dbReference>
<evidence type="ECO:0000256" key="9">
    <source>
        <dbReference type="ARBA" id="ARBA00023239"/>
    </source>
</evidence>
<dbReference type="PRINTS" id="PR01179">
    <property type="entry name" value="ODADCRBXLASE"/>
</dbReference>
<evidence type="ECO:0000256" key="11">
    <source>
        <dbReference type="ARBA" id="ARBA00034138"/>
    </source>
</evidence>
<dbReference type="PROSITE" id="PS00631">
    <property type="entry name" value="CYTOSOL_AP"/>
    <property type="match status" value="1"/>
</dbReference>
<dbReference type="PROSITE" id="PS00878">
    <property type="entry name" value="ODR_DC_2_1"/>
    <property type="match status" value="1"/>
</dbReference>
<reference evidence="18" key="1">
    <citation type="journal article" date="2020" name="J Insects Food Feed">
        <title>The yellow mealworm (Tenebrio molitor) genome: a resource for the emerging insects as food and feed industry.</title>
        <authorList>
            <person name="Eriksson T."/>
            <person name="Andere A."/>
            <person name="Kelstrup H."/>
            <person name="Emery V."/>
            <person name="Picard C."/>
        </authorList>
    </citation>
    <scope>NUCLEOTIDE SEQUENCE</scope>
    <source>
        <strain evidence="18">Stoneville</strain>
        <tissue evidence="18">Whole head</tissue>
    </source>
</reference>
<dbReference type="Gene3D" id="3.40.630.10">
    <property type="entry name" value="Zn peptidases"/>
    <property type="match status" value="1"/>
</dbReference>
<dbReference type="SUPFAM" id="SSF53187">
    <property type="entry name" value="Zn-dependent exopeptidases"/>
    <property type="match status" value="1"/>
</dbReference>
<evidence type="ECO:0000256" key="4">
    <source>
        <dbReference type="ARBA" id="ARBA00022438"/>
    </source>
</evidence>
<dbReference type="SUPFAM" id="SSF51419">
    <property type="entry name" value="PLP-binding barrel"/>
    <property type="match status" value="1"/>
</dbReference>
<dbReference type="InterPro" id="IPR022653">
    <property type="entry name" value="De-COase2_pyr-phos_BS"/>
</dbReference>
<dbReference type="EMBL" id="JABDTM020027754">
    <property type="protein sequence ID" value="KAH0810033.1"/>
    <property type="molecule type" value="Genomic_DNA"/>
</dbReference>
<dbReference type="CDD" id="cd00433">
    <property type="entry name" value="Peptidase_M17"/>
    <property type="match status" value="1"/>
</dbReference>
<keyword evidence="9" id="KW-0456">Lyase</keyword>
<dbReference type="Gene3D" id="3.20.20.10">
    <property type="entry name" value="Alanine racemase"/>
    <property type="match status" value="1"/>
</dbReference>
<evidence type="ECO:0000256" key="5">
    <source>
        <dbReference type="ARBA" id="ARBA00022670"/>
    </source>
</evidence>
<keyword evidence="4" id="KW-0031">Aminopeptidase</keyword>
<dbReference type="AlphaFoldDB" id="A0A8J6HA72"/>
<comment type="similarity">
    <text evidence="3">Belongs to the peptidase M17 family.</text>
</comment>
<dbReference type="InterPro" id="IPR011356">
    <property type="entry name" value="Leucine_aapep/pepB"/>
</dbReference>
<evidence type="ECO:0000313" key="19">
    <source>
        <dbReference type="Proteomes" id="UP000719412"/>
    </source>
</evidence>
<reference evidence="18" key="2">
    <citation type="submission" date="2021-08" db="EMBL/GenBank/DDBJ databases">
        <authorList>
            <person name="Eriksson T."/>
        </authorList>
    </citation>
    <scope>NUCLEOTIDE SEQUENCE</scope>
    <source>
        <strain evidence="18">Stoneville</strain>
        <tissue evidence="18">Whole head</tissue>
    </source>
</reference>
<dbReference type="GO" id="GO:0004586">
    <property type="term" value="F:ornithine decarboxylase activity"/>
    <property type="evidence" value="ECO:0007669"/>
    <property type="project" value="UniProtKB-EC"/>
</dbReference>
<keyword evidence="6" id="KW-0378">Hydrolase</keyword>
<dbReference type="InterPro" id="IPR022643">
    <property type="entry name" value="De-COase2_C"/>
</dbReference>
<dbReference type="Pfam" id="PF00278">
    <property type="entry name" value="Orn_DAP_Arg_deC"/>
    <property type="match status" value="1"/>
</dbReference>
<dbReference type="PANTHER" id="PTHR11482">
    <property type="entry name" value="ARGININE/DIAMINOPIMELATE/ORNITHINE DECARBOXYLASE"/>
    <property type="match status" value="1"/>
</dbReference>
<comment type="similarity">
    <text evidence="2 16">Belongs to the Orn/Lys/Arg decarboxylase class-II family.</text>
</comment>
<feature type="modified residue" description="N6-(pyridoxal phosphate)lysine" evidence="15">
    <location>
        <position position="65"/>
    </location>
</feature>
<keyword evidence="8" id="KW-0620">Polyamine biosynthesis</keyword>
<name>A0A8J6HA72_TENMO</name>
<accession>A0A8J6HA72</accession>
<gene>
    <name evidence="18" type="ORF">GEV33_012757</name>
</gene>
<dbReference type="GO" id="GO:0006508">
    <property type="term" value="P:proteolysis"/>
    <property type="evidence" value="ECO:0007669"/>
    <property type="project" value="UniProtKB-KW"/>
</dbReference>
<dbReference type="Gene3D" id="2.40.37.10">
    <property type="entry name" value="Lyase, Ornithine Decarboxylase, Chain A, domain 1"/>
    <property type="match status" value="1"/>
</dbReference>
<protein>
    <recommendedName>
        <fullName evidence="11">ornithine decarboxylase</fullName>
        <ecNumber evidence="11">4.1.1.17</ecNumber>
    </recommendedName>
</protein>
<dbReference type="Pfam" id="PF02784">
    <property type="entry name" value="Orn_Arg_deC_N"/>
    <property type="match status" value="1"/>
</dbReference>
<comment type="pathway">
    <text evidence="10">Amine and polyamine biosynthesis; putrescine biosynthesis via L-ornithine pathway; putrescine from L-ornithine: step 1/1.</text>
</comment>
<dbReference type="CDD" id="cd00622">
    <property type="entry name" value="PLPDE_III_ODC"/>
    <property type="match status" value="1"/>
</dbReference>
<dbReference type="SUPFAM" id="SSF50621">
    <property type="entry name" value="Alanine racemase C-terminal domain-like"/>
    <property type="match status" value="1"/>
</dbReference>
<dbReference type="Gene3D" id="3.40.50.10590">
    <property type="entry name" value="Zn-dependent exopeptidases"/>
    <property type="match status" value="1"/>
</dbReference>
<evidence type="ECO:0000256" key="15">
    <source>
        <dbReference type="PIRSR" id="PIRSR600183-50"/>
    </source>
</evidence>
<dbReference type="InterPro" id="IPR002433">
    <property type="entry name" value="Orn_de-COase"/>
</dbReference>
<dbReference type="Pfam" id="PF18295">
    <property type="entry name" value="Pdase_M17_N2"/>
    <property type="match status" value="1"/>
</dbReference>
<comment type="subunit">
    <text evidence="13">Homodimer. Only the dimer is catalytically active, as the active sites are constructed of residues from both monomers.</text>
</comment>
<keyword evidence="19" id="KW-1185">Reference proteome</keyword>
<evidence type="ECO:0000259" key="17">
    <source>
        <dbReference type="PROSITE" id="PS00631"/>
    </source>
</evidence>
<dbReference type="InterPro" id="IPR022644">
    <property type="entry name" value="De-COase2_N"/>
</dbReference>
<dbReference type="GO" id="GO:0033387">
    <property type="term" value="P:putrescine biosynthetic process from arginine, via ornithine"/>
    <property type="evidence" value="ECO:0007669"/>
    <property type="project" value="TreeGrafter"/>
</dbReference>
<dbReference type="PRINTS" id="PR01182">
    <property type="entry name" value="ORNDCRBXLASE"/>
</dbReference>
<evidence type="ECO:0000256" key="7">
    <source>
        <dbReference type="ARBA" id="ARBA00022898"/>
    </source>
</evidence>
<evidence type="ECO:0000256" key="10">
    <source>
        <dbReference type="ARBA" id="ARBA00034115"/>
    </source>
</evidence>
<dbReference type="GO" id="GO:0030145">
    <property type="term" value="F:manganese ion binding"/>
    <property type="evidence" value="ECO:0007669"/>
    <property type="project" value="InterPro"/>
</dbReference>
<comment type="cofactor">
    <cofactor evidence="1 15">
        <name>pyridoxal 5'-phosphate</name>
        <dbReference type="ChEBI" id="CHEBI:597326"/>
    </cofactor>
</comment>
<dbReference type="InterPro" id="IPR009006">
    <property type="entry name" value="Ala_racemase/Decarboxylase_C"/>
</dbReference>
<feature type="active site" description="Proton donor" evidence="15">
    <location>
        <position position="345"/>
    </location>
</feature>